<dbReference type="RefSeq" id="WP_078573587.1">
    <property type="nucleotide sequence ID" value="NZ_MPZS01000001.1"/>
</dbReference>
<evidence type="ECO:0000256" key="1">
    <source>
        <dbReference type="SAM" id="SignalP"/>
    </source>
</evidence>
<proteinExistence type="predicted"/>
<dbReference type="Proteomes" id="UP000242224">
    <property type="component" value="Unassembled WGS sequence"/>
</dbReference>
<accession>A0ABX3MQ04</accession>
<feature type="chain" id="PRO_5045540036" description="Secreted protein" evidence="1">
    <location>
        <begin position="22"/>
        <end position="146"/>
    </location>
</feature>
<evidence type="ECO:0000313" key="3">
    <source>
        <dbReference type="Proteomes" id="UP000242224"/>
    </source>
</evidence>
<protein>
    <recommendedName>
        <fullName evidence="4">Secreted protein</fullName>
    </recommendedName>
</protein>
<evidence type="ECO:0008006" key="4">
    <source>
        <dbReference type="Google" id="ProtNLM"/>
    </source>
</evidence>
<comment type="caution">
    <text evidence="2">The sequence shown here is derived from an EMBL/GenBank/DDBJ whole genome shotgun (WGS) entry which is preliminary data.</text>
</comment>
<keyword evidence="1" id="KW-0732">Signal</keyword>
<sequence>MRSLLVAIPLFFACLATGAHAKNTNIVVPKGTVALHCEFRTGYLSNSTPSVVDLYREPGANWHVMDPFLAYFKKPPQQVEILVDNPKRITYGWTVERVSSDSNNFAARVNFRLTLIKSDRRASLTVQPTGFRSEAAWGRCLPLRTF</sequence>
<keyword evidence="3" id="KW-1185">Reference proteome</keyword>
<reference evidence="2 3" key="1">
    <citation type="submission" date="2016-11" db="EMBL/GenBank/DDBJ databases">
        <title>A multilocus sequence analysis scheme for characterization of bacteria in the genus Thioclava.</title>
        <authorList>
            <person name="Liu Y."/>
            <person name="Shao Z."/>
        </authorList>
    </citation>
    <scope>NUCLEOTIDE SEQUENCE [LARGE SCALE GENOMIC DNA]</scope>
    <source>
        <strain evidence="2 3">11.10-0-13</strain>
    </source>
</reference>
<organism evidence="2 3">
    <name type="scientific">Thioclava marina</name>
    <dbReference type="NCBI Taxonomy" id="1915077"/>
    <lineage>
        <taxon>Bacteria</taxon>
        <taxon>Pseudomonadati</taxon>
        <taxon>Pseudomonadota</taxon>
        <taxon>Alphaproteobacteria</taxon>
        <taxon>Rhodobacterales</taxon>
        <taxon>Paracoccaceae</taxon>
        <taxon>Thioclava</taxon>
    </lineage>
</organism>
<gene>
    <name evidence="2" type="ORF">BMG00_05350</name>
</gene>
<evidence type="ECO:0000313" key="2">
    <source>
        <dbReference type="EMBL" id="OOY13223.1"/>
    </source>
</evidence>
<feature type="signal peptide" evidence="1">
    <location>
        <begin position="1"/>
        <end position="21"/>
    </location>
</feature>
<name>A0ABX3MQ04_9RHOB</name>
<dbReference type="EMBL" id="MPZS01000001">
    <property type="protein sequence ID" value="OOY13223.1"/>
    <property type="molecule type" value="Genomic_DNA"/>
</dbReference>